<dbReference type="SUPFAM" id="SSF50494">
    <property type="entry name" value="Trypsin-like serine proteases"/>
    <property type="match status" value="1"/>
</dbReference>
<reference evidence="7 9" key="1">
    <citation type="submission" date="2020-06" db="EMBL/GenBank/DDBJ databases">
        <title>Anoxygenic phototrophic Chloroflexota member uses a Type I reaction center.</title>
        <authorList>
            <person name="Tsuji J.M."/>
            <person name="Shaw N.A."/>
            <person name="Nagashima S."/>
            <person name="Venkiteswaran J."/>
            <person name="Schiff S.L."/>
            <person name="Hanada S."/>
            <person name="Tank M."/>
            <person name="Neufeld J.D."/>
        </authorList>
    </citation>
    <scope>NUCLEOTIDE SEQUENCE [LARGE SCALE GENOMIC DNA]</scope>
    <source>
        <strain evidence="7">L227-S17</strain>
    </source>
</reference>
<dbReference type="Proteomes" id="UP000521676">
    <property type="component" value="Unassembled WGS sequence"/>
</dbReference>
<dbReference type="InterPro" id="IPR051201">
    <property type="entry name" value="Chloro_Bact_Ser_Proteases"/>
</dbReference>
<keyword evidence="3" id="KW-0378">Hydrolase</keyword>
<reference evidence="8" key="2">
    <citation type="journal article" date="2024" name="Nature">
        <title>Anoxygenic phototroph of the Chloroflexota uses a type I reaction centre.</title>
        <authorList>
            <person name="Tsuji J.M."/>
            <person name="Shaw N.A."/>
            <person name="Nagashima S."/>
            <person name="Venkiteswaran J.J."/>
            <person name="Schiff S.L."/>
            <person name="Watanabe T."/>
            <person name="Fukui M."/>
            <person name="Hanada S."/>
            <person name="Tank M."/>
            <person name="Neufeld J.D."/>
        </authorList>
    </citation>
    <scope>NUCLEOTIDE SEQUENCE</scope>
    <source>
        <strain evidence="8">L227-S17</strain>
    </source>
</reference>
<dbReference type="CDD" id="cd06779">
    <property type="entry name" value="cpPDZ_Deg_HtrA-like"/>
    <property type="match status" value="1"/>
</dbReference>
<proteinExistence type="inferred from homology"/>
<evidence type="ECO:0000256" key="5">
    <source>
        <dbReference type="SAM" id="Phobius"/>
    </source>
</evidence>
<dbReference type="InterPro" id="IPR043504">
    <property type="entry name" value="Peptidase_S1_PA_chymotrypsin"/>
</dbReference>
<feature type="compositionally biased region" description="Polar residues" evidence="4">
    <location>
        <begin position="23"/>
        <end position="38"/>
    </location>
</feature>
<dbReference type="SUPFAM" id="SSF50156">
    <property type="entry name" value="PDZ domain-like"/>
    <property type="match status" value="1"/>
</dbReference>
<dbReference type="PANTHER" id="PTHR43343:SF3">
    <property type="entry name" value="PROTEASE DO-LIKE 8, CHLOROPLASTIC"/>
    <property type="match status" value="1"/>
</dbReference>
<feature type="compositionally biased region" description="Polar residues" evidence="4">
    <location>
        <begin position="1"/>
        <end position="16"/>
    </location>
</feature>
<gene>
    <name evidence="7" type="ORF">HXX08_16930</name>
    <name evidence="8" type="ORF">OZ401_003069</name>
</gene>
<keyword evidence="10" id="KW-1185">Reference proteome</keyword>
<dbReference type="SMART" id="SM00228">
    <property type="entry name" value="PDZ"/>
    <property type="match status" value="1"/>
</dbReference>
<organism evidence="7 9">
    <name type="scientific">Candidatus Chlorohelix allophototropha</name>
    <dbReference type="NCBI Taxonomy" id="3003348"/>
    <lineage>
        <taxon>Bacteria</taxon>
        <taxon>Bacillati</taxon>
        <taxon>Chloroflexota</taxon>
        <taxon>Chloroflexia</taxon>
        <taxon>Candidatus Chloroheliales</taxon>
        <taxon>Candidatus Chloroheliaceae</taxon>
        <taxon>Candidatus Chlorohelix</taxon>
    </lineage>
</organism>
<dbReference type="GO" id="GO:0006508">
    <property type="term" value="P:proteolysis"/>
    <property type="evidence" value="ECO:0007669"/>
    <property type="project" value="UniProtKB-KW"/>
</dbReference>
<dbReference type="EMBL" id="CP128400">
    <property type="protein sequence ID" value="WJW69456.1"/>
    <property type="molecule type" value="Genomic_DNA"/>
</dbReference>
<evidence type="ECO:0000256" key="4">
    <source>
        <dbReference type="SAM" id="MobiDB-lite"/>
    </source>
</evidence>
<evidence type="ECO:0000256" key="1">
    <source>
        <dbReference type="ARBA" id="ARBA00010541"/>
    </source>
</evidence>
<evidence type="ECO:0000313" key="8">
    <source>
        <dbReference type="EMBL" id="WJW69456.1"/>
    </source>
</evidence>
<sequence length="477" mass="49204">MNYNNEIPSQEGNESFSPYPEEYNTNEIPQPTTGIGNTSQAYYGYTQQTANWYNPTPENFQNPTAPYNRAPRKAGKVLRFVMFPALFLLALIFGMVASNMFLNVNNSSKPAGSVATINNNIPAKVVPASLSTTAAGQLTVTQNAEKNRPAVVQITTMQNASTSSRVSPFSGNSSSSPIQTGVGSGVIYDASGYILTNYHVVNGADSLLVSLPDGRSFDGTVVGKDMITDLAVVKIDAGGASLPVAELGDSSQLKVGDGVVAIGNALALPGGPTVTAGVVSALDRSVTEPSTSGGNSLRSNTASGPQLYDLIQTDAAINPGNSGGALLDMQGKVIGINTLVAGQAEAGYQAEGIGFAISINQAKLIIDQLVATGKVDHAFLGISFQPLTPAEAKKLSLATGQGGSVVMQVQSGSPAAQAGISNGDVIISIDGQKIIGESTLGEIISQHKPGDKVKLEIIGSNSQSRTVEVTLGLRNSA</sequence>
<dbReference type="InterPro" id="IPR009003">
    <property type="entry name" value="Peptidase_S1_PA"/>
</dbReference>
<feature type="transmembrane region" description="Helical" evidence="5">
    <location>
        <begin position="77"/>
        <end position="102"/>
    </location>
</feature>
<dbReference type="Gene3D" id="2.40.10.10">
    <property type="entry name" value="Trypsin-like serine proteases"/>
    <property type="match status" value="2"/>
</dbReference>
<dbReference type="AlphaFoldDB" id="A0A8T7M619"/>
<dbReference type="InterPro" id="IPR036034">
    <property type="entry name" value="PDZ_sf"/>
</dbReference>
<evidence type="ECO:0000259" key="6">
    <source>
        <dbReference type="PROSITE" id="PS50106"/>
    </source>
</evidence>
<dbReference type="PROSITE" id="PS50106">
    <property type="entry name" value="PDZ"/>
    <property type="match status" value="1"/>
</dbReference>
<dbReference type="Gene3D" id="2.30.42.10">
    <property type="match status" value="1"/>
</dbReference>
<evidence type="ECO:0000313" key="9">
    <source>
        <dbReference type="Proteomes" id="UP000521676"/>
    </source>
</evidence>
<dbReference type="PRINTS" id="PR00834">
    <property type="entry name" value="PROTEASES2C"/>
</dbReference>
<dbReference type="EMBL" id="JACATZ010000003">
    <property type="protein sequence ID" value="NWJ47545.1"/>
    <property type="molecule type" value="Genomic_DNA"/>
</dbReference>
<evidence type="ECO:0000256" key="3">
    <source>
        <dbReference type="ARBA" id="ARBA00022801"/>
    </source>
</evidence>
<keyword evidence="5" id="KW-0812">Transmembrane</keyword>
<dbReference type="GO" id="GO:0004252">
    <property type="term" value="F:serine-type endopeptidase activity"/>
    <property type="evidence" value="ECO:0007669"/>
    <property type="project" value="InterPro"/>
</dbReference>
<dbReference type="InterPro" id="IPR001478">
    <property type="entry name" value="PDZ"/>
</dbReference>
<comment type="similarity">
    <text evidence="1">Belongs to the peptidase S1C family.</text>
</comment>
<dbReference type="Pfam" id="PF13365">
    <property type="entry name" value="Trypsin_2"/>
    <property type="match status" value="1"/>
</dbReference>
<keyword evidence="5" id="KW-0472">Membrane</keyword>
<dbReference type="Proteomes" id="UP001431572">
    <property type="component" value="Chromosome 2"/>
</dbReference>
<accession>A0A8T7M619</accession>
<feature type="region of interest" description="Disordered" evidence="4">
    <location>
        <begin position="1"/>
        <end position="38"/>
    </location>
</feature>
<dbReference type="Pfam" id="PF13180">
    <property type="entry name" value="PDZ_2"/>
    <property type="match status" value="1"/>
</dbReference>
<dbReference type="RefSeq" id="WP_341471340.1">
    <property type="nucleotide sequence ID" value="NZ_CP128400.1"/>
</dbReference>
<dbReference type="InterPro" id="IPR001940">
    <property type="entry name" value="Peptidase_S1C"/>
</dbReference>
<keyword evidence="2" id="KW-0645">Protease</keyword>
<evidence type="ECO:0000313" key="7">
    <source>
        <dbReference type="EMBL" id="NWJ47545.1"/>
    </source>
</evidence>
<evidence type="ECO:0000313" key="10">
    <source>
        <dbReference type="Proteomes" id="UP001431572"/>
    </source>
</evidence>
<name>A0A8T7M619_9CHLR</name>
<evidence type="ECO:0000256" key="2">
    <source>
        <dbReference type="ARBA" id="ARBA00022670"/>
    </source>
</evidence>
<dbReference type="PANTHER" id="PTHR43343">
    <property type="entry name" value="PEPTIDASE S12"/>
    <property type="match status" value="1"/>
</dbReference>
<protein>
    <submittedName>
        <fullName evidence="7">Trypsin-like peptidase domain-containing protein</fullName>
    </submittedName>
</protein>
<keyword evidence="5" id="KW-1133">Transmembrane helix</keyword>
<feature type="domain" description="PDZ" evidence="6">
    <location>
        <begin position="369"/>
        <end position="461"/>
    </location>
</feature>